<dbReference type="InterPro" id="IPR029058">
    <property type="entry name" value="AB_hydrolase_fold"/>
</dbReference>
<gene>
    <name evidence="2" type="ORF">DWX93_09285</name>
</gene>
<evidence type="ECO:0000313" key="2">
    <source>
        <dbReference type="EMBL" id="RGS40608.1"/>
    </source>
</evidence>
<keyword evidence="2" id="KW-0378">Hydrolase</keyword>
<dbReference type="Gene3D" id="3.40.50.1820">
    <property type="entry name" value="alpha/beta hydrolase"/>
    <property type="match status" value="1"/>
</dbReference>
<feature type="domain" description="Serine aminopeptidase S33" evidence="1">
    <location>
        <begin position="29"/>
        <end position="296"/>
    </location>
</feature>
<dbReference type="SUPFAM" id="SSF53474">
    <property type="entry name" value="alpha/beta-Hydrolases"/>
    <property type="match status" value="1"/>
</dbReference>
<dbReference type="PANTHER" id="PTHR11614">
    <property type="entry name" value="PHOSPHOLIPASE-RELATED"/>
    <property type="match status" value="1"/>
</dbReference>
<dbReference type="Proteomes" id="UP000266172">
    <property type="component" value="Unassembled WGS sequence"/>
</dbReference>
<dbReference type="InterPro" id="IPR022742">
    <property type="entry name" value="Hydrolase_4"/>
</dbReference>
<proteinExistence type="predicted"/>
<accession>A0A395VAJ0</accession>
<dbReference type="Pfam" id="PF12146">
    <property type="entry name" value="Hydrolase_4"/>
    <property type="match status" value="1"/>
</dbReference>
<dbReference type="RefSeq" id="WP_118097405.1">
    <property type="nucleotide sequence ID" value="NZ_QRVL01000006.1"/>
</dbReference>
<comment type="caution">
    <text evidence="2">The sequence shown here is derived from an EMBL/GenBank/DDBJ whole genome shotgun (WGS) entry which is preliminary data.</text>
</comment>
<protein>
    <submittedName>
        <fullName evidence="2">Alpha/beta fold hydrolase</fullName>
    </submittedName>
</protein>
<name>A0A395VAJ0_9FIRM</name>
<dbReference type="EMBL" id="QRVL01000006">
    <property type="protein sequence ID" value="RGS40608.1"/>
    <property type="molecule type" value="Genomic_DNA"/>
</dbReference>
<evidence type="ECO:0000259" key="1">
    <source>
        <dbReference type="Pfam" id="PF12146"/>
    </source>
</evidence>
<dbReference type="AlphaFoldDB" id="A0A395VAJ0"/>
<dbReference type="GO" id="GO:0016787">
    <property type="term" value="F:hydrolase activity"/>
    <property type="evidence" value="ECO:0007669"/>
    <property type="project" value="UniProtKB-KW"/>
</dbReference>
<dbReference type="InterPro" id="IPR051044">
    <property type="entry name" value="MAG_DAG_Lipase"/>
</dbReference>
<evidence type="ECO:0000313" key="3">
    <source>
        <dbReference type="Proteomes" id="UP000266172"/>
    </source>
</evidence>
<organism evidence="2 3">
    <name type="scientific">Roseburia hominis</name>
    <dbReference type="NCBI Taxonomy" id="301301"/>
    <lineage>
        <taxon>Bacteria</taxon>
        <taxon>Bacillati</taxon>
        <taxon>Bacillota</taxon>
        <taxon>Clostridia</taxon>
        <taxon>Lachnospirales</taxon>
        <taxon>Lachnospiraceae</taxon>
        <taxon>Roseburia</taxon>
    </lineage>
</organism>
<reference evidence="2 3" key="1">
    <citation type="submission" date="2018-08" db="EMBL/GenBank/DDBJ databases">
        <title>A genome reference for cultivated species of the human gut microbiota.</title>
        <authorList>
            <person name="Zou Y."/>
            <person name="Xue W."/>
            <person name="Luo G."/>
        </authorList>
    </citation>
    <scope>NUCLEOTIDE SEQUENCE [LARGE SCALE GENOMIC DNA]</scope>
    <source>
        <strain evidence="2 3">AF22-12AC</strain>
    </source>
</reference>
<sequence>MTKEKQFSFLSKDGKTKIHAVKWMPESGEYRAVLQITHGMVEYIERYKPFAEFLNDQGVLVVGHDHLGHGASVASEEELGYFAEPDPSDTLVEDMHTLRTTVQAENPGVPYFMMGHSMGSYMLRKYLCIHPEGVAGAVIMGTGAMPDSTIKFGLFLCRTIALFRGWHYRSRLMQSLSYSKPYKRYDLYGKDYANSWLSKNVENVKTYYADPRCTFLFTVNGYKGLMEAVLFDNQMENIKKVPKNLPLFFVSGADDPVGDLGEGVKKVYGMYKDAGVSDITYRLYEDDRHEILNETDRDQVMADIAAWLNVHVEL</sequence>